<comment type="similarity">
    <text evidence="1">Belongs to the protease inhibitor I13 (potato type I serine protease inhibitor) family.</text>
</comment>
<dbReference type="AlphaFoldDB" id="A0A813TT04"/>
<dbReference type="GO" id="GO:0009611">
    <property type="term" value="P:response to wounding"/>
    <property type="evidence" value="ECO:0007669"/>
    <property type="project" value="InterPro"/>
</dbReference>
<keyword evidence="3" id="KW-0722">Serine protease inhibitor</keyword>
<dbReference type="EMBL" id="CAJNOM010000019">
    <property type="protein sequence ID" value="CAF0816021.1"/>
    <property type="molecule type" value="Genomic_DNA"/>
</dbReference>
<dbReference type="Gene3D" id="3.30.10.10">
    <property type="entry name" value="Trypsin Inhibitor V, subunit A"/>
    <property type="match status" value="1"/>
</dbReference>
<dbReference type="PANTHER" id="PTHR33091:SF29">
    <property type="entry name" value="SUBTILISIN INHIBITOR 1"/>
    <property type="match status" value="1"/>
</dbReference>
<evidence type="ECO:0000313" key="4">
    <source>
        <dbReference type="EMBL" id="CAF0816021.1"/>
    </source>
</evidence>
<evidence type="ECO:0000313" key="5">
    <source>
        <dbReference type="Proteomes" id="UP000663832"/>
    </source>
</evidence>
<name>A0A813TT04_9BILA</name>
<proteinExistence type="inferred from homology"/>
<protein>
    <submittedName>
        <fullName evidence="4">Uncharacterized protein</fullName>
    </submittedName>
</protein>
<accession>A0A813TT04</accession>
<keyword evidence="2" id="KW-0646">Protease inhibitor</keyword>
<dbReference type="GO" id="GO:0004867">
    <property type="term" value="F:serine-type endopeptidase inhibitor activity"/>
    <property type="evidence" value="ECO:0007669"/>
    <property type="project" value="UniProtKB-KW"/>
</dbReference>
<dbReference type="SUPFAM" id="SSF54654">
    <property type="entry name" value="CI-2 family of serine protease inhibitors"/>
    <property type="match status" value="1"/>
</dbReference>
<dbReference type="InterPro" id="IPR000864">
    <property type="entry name" value="Prot_inh_pot1"/>
</dbReference>
<dbReference type="Pfam" id="PF00280">
    <property type="entry name" value="potato_inhibit"/>
    <property type="match status" value="1"/>
</dbReference>
<keyword evidence="5" id="KW-1185">Reference proteome</keyword>
<dbReference type="OrthoDB" id="10013825at2759"/>
<organism evidence="4 5">
    <name type="scientific">Adineta steineri</name>
    <dbReference type="NCBI Taxonomy" id="433720"/>
    <lineage>
        <taxon>Eukaryota</taxon>
        <taxon>Metazoa</taxon>
        <taxon>Spiralia</taxon>
        <taxon>Gnathifera</taxon>
        <taxon>Rotifera</taxon>
        <taxon>Eurotatoria</taxon>
        <taxon>Bdelloidea</taxon>
        <taxon>Adinetida</taxon>
        <taxon>Adinetidae</taxon>
        <taxon>Adineta</taxon>
    </lineage>
</organism>
<dbReference type="PANTHER" id="PTHR33091">
    <property type="entry name" value="PROTEIN, PUTATIVE, EXPRESSED-RELATED"/>
    <property type="match status" value="1"/>
</dbReference>
<comment type="caution">
    <text evidence="4">The sequence shown here is derived from an EMBL/GenBank/DDBJ whole genome shotgun (WGS) entry which is preliminary data.</text>
</comment>
<evidence type="ECO:0000256" key="1">
    <source>
        <dbReference type="ARBA" id="ARBA00008210"/>
    </source>
</evidence>
<evidence type="ECO:0000256" key="3">
    <source>
        <dbReference type="ARBA" id="ARBA00022900"/>
    </source>
</evidence>
<dbReference type="Proteomes" id="UP000663832">
    <property type="component" value="Unassembled WGS sequence"/>
</dbReference>
<gene>
    <name evidence="4" type="ORF">QVE165_LOCUS5002</name>
</gene>
<sequence length="67" mass="7654">MNTGPRQWPHLVGRSPQEAVQVIRRDTGLTNIQIMQPDMMGTMDYRTDRVRIQVDQYGRVSSPPTIG</sequence>
<reference evidence="4" key="1">
    <citation type="submission" date="2021-02" db="EMBL/GenBank/DDBJ databases">
        <authorList>
            <person name="Nowell W R."/>
        </authorList>
    </citation>
    <scope>NUCLEOTIDE SEQUENCE</scope>
</reference>
<evidence type="ECO:0000256" key="2">
    <source>
        <dbReference type="ARBA" id="ARBA00022690"/>
    </source>
</evidence>
<dbReference type="InterPro" id="IPR036354">
    <property type="entry name" value="Prot_inh_pot1_sf"/>
</dbReference>